<proteinExistence type="predicted"/>
<accession>A0AAV4TII5</accession>
<dbReference type="Proteomes" id="UP001054945">
    <property type="component" value="Unassembled WGS sequence"/>
</dbReference>
<name>A0AAV4TII5_CAEEX</name>
<keyword evidence="2" id="KW-1185">Reference proteome</keyword>
<comment type="caution">
    <text evidence="1">The sequence shown here is derived from an EMBL/GenBank/DDBJ whole genome shotgun (WGS) entry which is preliminary data.</text>
</comment>
<gene>
    <name evidence="1" type="ORF">CEXT_776081</name>
</gene>
<dbReference type="AlphaFoldDB" id="A0AAV4TII5"/>
<reference evidence="1 2" key="1">
    <citation type="submission" date="2021-06" db="EMBL/GenBank/DDBJ databases">
        <title>Caerostris extrusa draft genome.</title>
        <authorList>
            <person name="Kono N."/>
            <person name="Arakawa K."/>
        </authorList>
    </citation>
    <scope>NUCLEOTIDE SEQUENCE [LARGE SCALE GENOMIC DNA]</scope>
</reference>
<dbReference type="EMBL" id="BPLR01011162">
    <property type="protein sequence ID" value="GIY44570.1"/>
    <property type="molecule type" value="Genomic_DNA"/>
</dbReference>
<protein>
    <submittedName>
        <fullName evidence="1">Uncharacterized protein</fullName>
    </submittedName>
</protein>
<evidence type="ECO:0000313" key="2">
    <source>
        <dbReference type="Proteomes" id="UP001054945"/>
    </source>
</evidence>
<evidence type="ECO:0000313" key="1">
    <source>
        <dbReference type="EMBL" id="GIY44570.1"/>
    </source>
</evidence>
<organism evidence="1 2">
    <name type="scientific">Caerostris extrusa</name>
    <name type="common">Bark spider</name>
    <name type="synonym">Caerostris bankana</name>
    <dbReference type="NCBI Taxonomy" id="172846"/>
    <lineage>
        <taxon>Eukaryota</taxon>
        <taxon>Metazoa</taxon>
        <taxon>Ecdysozoa</taxon>
        <taxon>Arthropoda</taxon>
        <taxon>Chelicerata</taxon>
        <taxon>Arachnida</taxon>
        <taxon>Araneae</taxon>
        <taxon>Araneomorphae</taxon>
        <taxon>Entelegynae</taxon>
        <taxon>Araneoidea</taxon>
        <taxon>Araneidae</taxon>
        <taxon>Caerostris</taxon>
    </lineage>
</organism>
<sequence>MLRNKLCHTAWKITFSHDFPVRPLPHNVSKCQDTGSNNRSNSAVHKEVLLWTFRPPFKKRSLLSGVLSALQKETQVTLRLRRKEGQLPVYIQDGTLLYTCPRSVTNVFKNAKTPKVIREVTQVCVPRSAFWTFRPPLRRNEAR</sequence>